<dbReference type="SUPFAM" id="SSF47384">
    <property type="entry name" value="Homodimeric domain of signal transducing histidine kinase"/>
    <property type="match status" value="1"/>
</dbReference>
<dbReference type="EC" id="2.7.13.3" evidence="2"/>
<proteinExistence type="predicted"/>
<keyword evidence="4" id="KW-0808">Transferase</keyword>
<dbReference type="Gene3D" id="3.30.565.10">
    <property type="entry name" value="Histidine kinase-like ATPase, C-terminal domain"/>
    <property type="match status" value="1"/>
</dbReference>
<evidence type="ECO:0000259" key="11">
    <source>
        <dbReference type="PROSITE" id="PS50113"/>
    </source>
</evidence>
<reference evidence="13" key="2">
    <citation type="submission" date="2018-11" db="EMBL/GenBank/DDBJ databases">
        <title>Proposal to divide the Flavobacteriaceae and reorganize its genera based on Amino Acid Identity values calculated from whole genome sequences.</title>
        <authorList>
            <person name="Nicholson A.C."/>
            <person name="Gulvik C.A."/>
            <person name="Whitney A.M."/>
            <person name="Humrighouse B.W."/>
            <person name="Bell M."/>
            <person name="Holmes B."/>
            <person name="Steigerwalt A."/>
            <person name="Villarma A."/>
            <person name="Sheth M."/>
            <person name="Batra D."/>
            <person name="Pryor J."/>
            <person name="Bernardet J.-F."/>
            <person name="Hugo C."/>
            <person name="Kampfer P."/>
            <person name="Newman J."/>
            <person name="Mcquiston J."/>
        </authorList>
    </citation>
    <scope>NUCLEOTIDE SEQUENCE [LARGE SCALE GENOMIC DNA]</scope>
    <source>
        <strain evidence="13">DSM 22165</strain>
    </source>
</reference>
<dbReference type="SUPFAM" id="SSF55874">
    <property type="entry name" value="ATPase domain of HSP90 chaperone/DNA topoisomerase II/histidine kinase"/>
    <property type="match status" value="1"/>
</dbReference>
<feature type="coiled-coil region" evidence="8">
    <location>
        <begin position="126"/>
        <end position="153"/>
    </location>
</feature>
<dbReference type="InterPro" id="IPR005467">
    <property type="entry name" value="His_kinase_dom"/>
</dbReference>
<gene>
    <name evidence="12" type="ORF">EGH73_02065</name>
</gene>
<dbReference type="CDD" id="cd00130">
    <property type="entry name" value="PAS"/>
    <property type="match status" value="1"/>
</dbReference>
<dbReference type="InterPro" id="IPR003594">
    <property type="entry name" value="HATPase_dom"/>
</dbReference>
<dbReference type="InterPro" id="IPR000700">
    <property type="entry name" value="PAS-assoc_C"/>
</dbReference>
<evidence type="ECO:0000256" key="1">
    <source>
        <dbReference type="ARBA" id="ARBA00000085"/>
    </source>
</evidence>
<dbReference type="SMART" id="SM00388">
    <property type="entry name" value="HisKA"/>
    <property type="match status" value="1"/>
</dbReference>
<dbReference type="PANTHER" id="PTHR43047:SF72">
    <property type="entry name" value="OSMOSENSING HISTIDINE PROTEIN KINASE SLN1"/>
    <property type="match status" value="1"/>
</dbReference>
<evidence type="ECO:0000256" key="6">
    <source>
        <dbReference type="ARBA" id="ARBA00023012"/>
    </source>
</evidence>
<dbReference type="NCBIfam" id="TIGR00229">
    <property type="entry name" value="sensory_box"/>
    <property type="match status" value="1"/>
</dbReference>
<dbReference type="SUPFAM" id="SSF55785">
    <property type="entry name" value="PYP-like sensor domain (PAS domain)"/>
    <property type="match status" value="1"/>
</dbReference>
<dbReference type="Pfam" id="PF00989">
    <property type="entry name" value="PAS"/>
    <property type="match status" value="1"/>
</dbReference>
<dbReference type="Pfam" id="PF00512">
    <property type="entry name" value="HisKA"/>
    <property type="match status" value="1"/>
</dbReference>
<sequence length="367" mass="41662">MDMCNHLENNQALLHAIIMSSDDAIVSKTLDGIITSWNPAAEKMFGYLQTEAVGKHISLIIQEDRLNEEDYIIGQIKSGKKVDHFETIRKKKDGQLLPISVTVSPVVDKEGRIIGASKIARDISDRHIAQQEKAELLERLKELNLRKDEFIALASHELRTPLTSMDAYLQILLRHIKDEKVLVFLQKALTQSKKINHLISDLLDVSKIEAGKLILRNERFDICKLIQDTVETVGQAHEYFTITFDYDSHSTVIEGDHYKLEQVITNLLTNAIRYSGVNKQVNVTLKVGIEHLTISVQDYGMGIEVDHFDDIFSRFYQVNQSKAGGLGLGLYLCKQIIDQHNGRIWVESEIDRGSTFWIELPLISGQL</sequence>
<dbReference type="InterPro" id="IPR035965">
    <property type="entry name" value="PAS-like_dom_sf"/>
</dbReference>
<dbReference type="GO" id="GO:0000155">
    <property type="term" value="F:phosphorelay sensor kinase activity"/>
    <property type="evidence" value="ECO:0007669"/>
    <property type="project" value="InterPro"/>
</dbReference>
<evidence type="ECO:0000256" key="7">
    <source>
        <dbReference type="ARBA" id="ARBA00023136"/>
    </source>
</evidence>
<dbReference type="EMBL" id="RJTU01000014">
    <property type="protein sequence ID" value="ROI14654.1"/>
    <property type="molecule type" value="Genomic_DNA"/>
</dbReference>
<evidence type="ECO:0000259" key="9">
    <source>
        <dbReference type="PROSITE" id="PS50109"/>
    </source>
</evidence>
<accession>A0A3N0XBA5</accession>
<comment type="caution">
    <text evidence="12">The sequence shown here is derived from an EMBL/GenBank/DDBJ whole genome shotgun (WGS) entry which is preliminary data.</text>
</comment>
<evidence type="ECO:0000256" key="2">
    <source>
        <dbReference type="ARBA" id="ARBA00012438"/>
    </source>
</evidence>
<dbReference type="InterPro" id="IPR013767">
    <property type="entry name" value="PAS_fold"/>
</dbReference>
<dbReference type="InterPro" id="IPR036890">
    <property type="entry name" value="HATPase_C_sf"/>
</dbReference>
<feature type="domain" description="Histidine kinase" evidence="9">
    <location>
        <begin position="153"/>
        <end position="364"/>
    </location>
</feature>
<keyword evidence="6" id="KW-0902">Two-component regulatory system</keyword>
<dbReference type="Pfam" id="PF02518">
    <property type="entry name" value="HATPase_c"/>
    <property type="match status" value="1"/>
</dbReference>
<dbReference type="GO" id="GO:0009927">
    <property type="term" value="F:histidine phosphotransfer kinase activity"/>
    <property type="evidence" value="ECO:0007669"/>
    <property type="project" value="TreeGrafter"/>
</dbReference>
<dbReference type="Gene3D" id="3.30.450.20">
    <property type="entry name" value="PAS domain"/>
    <property type="match status" value="1"/>
</dbReference>
<name>A0A3N0XBA5_9FLAO</name>
<evidence type="ECO:0000256" key="5">
    <source>
        <dbReference type="ARBA" id="ARBA00022777"/>
    </source>
</evidence>
<evidence type="ECO:0000256" key="3">
    <source>
        <dbReference type="ARBA" id="ARBA00022553"/>
    </source>
</evidence>
<dbReference type="SMART" id="SM00091">
    <property type="entry name" value="PAS"/>
    <property type="match status" value="1"/>
</dbReference>
<dbReference type="RefSeq" id="WP_123280457.1">
    <property type="nucleotide sequence ID" value="NZ_RJTU01000014.1"/>
</dbReference>
<dbReference type="PROSITE" id="PS50112">
    <property type="entry name" value="PAS"/>
    <property type="match status" value="1"/>
</dbReference>
<dbReference type="AlphaFoldDB" id="A0A3N0XBA5"/>
<dbReference type="InterPro" id="IPR001610">
    <property type="entry name" value="PAC"/>
</dbReference>
<dbReference type="Proteomes" id="UP000267623">
    <property type="component" value="Unassembled WGS sequence"/>
</dbReference>
<dbReference type="InterPro" id="IPR003661">
    <property type="entry name" value="HisK_dim/P_dom"/>
</dbReference>
<protein>
    <recommendedName>
        <fullName evidence="2">histidine kinase</fullName>
        <ecNumber evidence="2">2.7.13.3</ecNumber>
    </recommendedName>
</protein>
<keyword evidence="7" id="KW-0472">Membrane</keyword>
<dbReference type="PROSITE" id="PS50113">
    <property type="entry name" value="PAC"/>
    <property type="match status" value="1"/>
</dbReference>
<dbReference type="SMART" id="SM00387">
    <property type="entry name" value="HATPase_c"/>
    <property type="match status" value="1"/>
</dbReference>
<dbReference type="FunFam" id="1.10.287.130:FF:000001">
    <property type="entry name" value="Two-component sensor histidine kinase"/>
    <property type="match status" value="1"/>
</dbReference>
<dbReference type="SMART" id="SM00086">
    <property type="entry name" value="PAC"/>
    <property type="match status" value="1"/>
</dbReference>
<dbReference type="PRINTS" id="PR00344">
    <property type="entry name" value="BCTRLSENSOR"/>
</dbReference>
<dbReference type="PROSITE" id="PS50109">
    <property type="entry name" value="HIS_KIN"/>
    <property type="match status" value="1"/>
</dbReference>
<dbReference type="InterPro" id="IPR000014">
    <property type="entry name" value="PAS"/>
</dbReference>
<keyword evidence="5" id="KW-0418">Kinase</keyword>
<evidence type="ECO:0000256" key="4">
    <source>
        <dbReference type="ARBA" id="ARBA00022679"/>
    </source>
</evidence>
<dbReference type="FunFam" id="3.30.565.10:FF:000006">
    <property type="entry name" value="Sensor histidine kinase WalK"/>
    <property type="match status" value="1"/>
</dbReference>
<reference evidence="13" key="1">
    <citation type="submission" date="2018-11" db="EMBL/GenBank/DDBJ databases">
        <title>Proposal to divide the Flavobacteriaceae and reorganize its genera based on Amino Acid Identity values calculated from whole genome sequences.</title>
        <authorList>
            <person name="Nicholson A.C."/>
            <person name="Gulvik C.A."/>
            <person name="Whitney A.M."/>
            <person name="Humrighouse B.W."/>
            <person name="Bell M."/>
            <person name="Holmes B."/>
            <person name="Steigerwalt A."/>
            <person name="Villarma A."/>
            <person name="Sheth M."/>
            <person name="Batra D."/>
            <person name="Pryor J."/>
            <person name="Bernardet J.-F."/>
            <person name="Hugo C."/>
            <person name="Kampfer P."/>
            <person name="Newman J."/>
            <person name="Mcquiston J.R."/>
        </authorList>
    </citation>
    <scope>NUCLEOTIDE SEQUENCE [LARGE SCALE GENOMIC DNA]</scope>
    <source>
        <strain evidence="13">DSM 22165</strain>
    </source>
</reference>
<evidence type="ECO:0000256" key="8">
    <source>
        <dbReference type="SAM" id="Coils"/>
    </source>
</evidence>
<dbReference type="PANTHER" id="PTHR43047">
    <property type="entry name" value="TWO-COMPONENT HISTIDINE PROTEIN KINASE"/>
    <property type="match status" value="1"/>
</dbReference>
<dbReference type="GO" id="GO:0005886">
    <property type="term" value="C:plasma membrane"/>
    <property type="evidence" value="ECO:0007669"/>
    <property type="project" value="TreeGrafter"/>
</dbReference>
<keyword evidence="3" id="KW-0597">Phosphoprotein</keyword>
<feature type="domain" description="PAC" evidence="11">
    <location>
        <begin position="83"/>
        <end position="135"/>
    </location>
</feature>
<organism evidence="12 13">
    <name type="scientific">Epilithonimonas hominis</name>
    <dbReference type="NCBI Taxonomy" id="420404"/>
    <lineage>
        <taxon>Bacteria</taxon>
        <taxon>Pseudomonadati</taxon>
        <taxon>Bacteroidota</taxon>
        <taxon>Flavobacteriia</taxon>
        <taxon>Flavobacteriales</taxon>
        <taxon>Weeksellaceae</taxon>
        <taxon>Chryseobacterium group</taxon>
        <taxon>Epilithonimonas</taxon>
    </lineage>
</organism>
<feature type="domain" description="PAS" evidence="10">
    <location>
        <begin position="10"/>
        <end position="79"/>
    </location>
</feature>
<evidence type="ECO:0000313" key="13">
    <source>
        <dbReference type="Proteomes" id="UP000267623"/>
    </source>
</evidence>
<dbReference type="InterPro" id="IPR036097">
    <property type="entry name" value="HisK_dim/P_sf"/>
</dbReference>
<dbReference type="CDD" id="cd00082">
    <property type="entry name" value="HisKA"/>
    <property type="match status" value="1"/>
</dbReference>
<comment type="catalytic activity">
    <reaction evidence="1">
        <text>ATP + protein L-histidine = ADP + protein N-phospho-L-histidine.</text>
        <dbReference type="EC" id="2.7.13.3"/>
    </reaction>
</comment>
<evidence type="ECO:0000259" key="10">
    <source>
        <dbReference type="PROSITE" id="PS50112"/>
    </source>
</evidence>
<dbReference type="Gene3D" id="1.10.287.130">
    <property type="match status" value="1"/>
</dbReference>
<dbReference type="GO" id="GO:0006355">
    <property type="term" value="P:regulation of DNA-templated transcription"/>
    <property type="evidence" value="ECO:0007669"/>
    <property type="project" value="InterPro"/>
</dbReference>
<dbReference type="InterPro" id="IPR004358">
    <property type="entry name" value="Sig_transdc_His_kin-like_C"/>
</dbReference>
<keyword evidence="8" id="KW-0175">Coiled coil</keyword>
<evidence type="ECO:0000313" key="12">
    <source>
        <dbReference type="EMBL" id="ROI14654.1"/>
    </source>
</evidence>